<gene>
    <name evidence="1" type="ORF">HAYLEY_27</name>
</gene>
<accession>A0A0K2CZ89</accession>
<reference evidence="1 2" key="1">
    <citation type="journal article" date="2015" name="Genome Announc.">
        <title>Complete Genome Sequences of Nine Phages Capable of Infecting Paenibacillus larvae, the Causative Agent of American Foulbrood Disease in Honeybees.</title>
        <authorList>
            <person name="Tsourkas P.K."/>
            <person name="Yost D.G."/>
            <person name="Krohn A."/>
            <person name="LeBlanc L."/>
            <person name="Zhang A."/>
            <person name="Stamereilers C."/>
            <person name="Amy P.S."/>
        </authorList>
    </citation>
    <scope>NUCLEOTIDE SEQUENCE [LARGE SCALE GENOMIC DNA]</scope>
</reference>
<dbReference type="EMBL" id="KT361655">
    <property type="protein sequence ID" value="ALA12815.1"/>
    <property type="molecule type" value="Genomic_DNA"/>
</dbReference>
<proteinExistence type="predicted"/>
<organism evidence="1 2">
    <name type="scientific">Paenibacillus phage Hayley</name>
    <dbReference type="NCBI Taxonomy" id="1702260"/>
    <lineage>
        <taxon>Viruses</taxon>
        <taxon>Duplodnaviria</taxon>
        <taxon>Heunggongvirae</taxon>
        <taxon>Uroviricota</taxon>
        <taxon>Caudoviricetes</taxon>
        <taxon>Gochnauervirinae</taxon>
        <taxon>Vegasvirus</taxon>
        <taxon>Vegasvirus vegas</taxon>
    </lineage>
</organism>
<protein>
    <submittedName>
        <fullName evidence="1">Uncharacterized protein</fullName>
    </submittedName>
</protein>
<sequence length="57" mass="6539">MGYFGSVENYLDHLRDSNGPPESMFVVILKLLLWSDHTDAVIVTRVRNLVTAYDKIK</sequence>
<name>A0A0K2CZ89_9CAUD</name>
<dbReference type="Proteomes" id="UP000230952">
    <property type="component" value="Segment"/>
</dbReference>
<evidence type="ECO:0000313" key="2">
    <source>
        <dbReference type="Proteomes" id="UP000230952"/>
    </source>
</evidence>
<evidence type="ECO:0000313" key="1">
    <source>
        <dbReference type="EMBL" id="ALA12815.1"/>
    </source>
</evidence>